<reference evidence="1" key="1">
    <citation type="submission" date="2022-02" db="EMBL/GenBank/DDBJ databases">
        <title>Plant Genome Project.</title>
        <authorList>
            <person name="Zhang R.-G."/>
        </authorList>
    </citation>
    <scope>NUCLEOTIDE SEQUENCE</scope>
    <source>
        <strain evidence="1">AT1</strain>
    </source>
</reference>
<dbReference type="Proteomes" id="UP001062846">
    <property type="component" value="Chromosome 8"/>
</dbReference>
<evidence type="ECO:0000313" key="1">
    <source>
        <dbReference type="EMBL" id="KAI8541270.1"/>
    </source>
</evidence>
<protein>
    <submittedName>
        <fullName evidence="1">Uncharacterized protein</fullName>
    </submittedName>
</protein>
<gene>
    <name evidence="1" type="ORF">RHMOL_Rhmol08G0048800</name>
</gene>
<accession>A0ACC0MJW9</accession>
<name>A0ACC0MJW9_RHOML</name>
<dbReference type="EMBL" id="CM046395">
    <property type="protein sequence ID" value="KAI8541270.1"/>
    <property type="molecule type" value="Genomic_DNA"/>
</dbReference>
<evidence type="ECO:0000313" key="2">
    <source>
        <dbReference type="Proteomes" id="UP001062846"/>
    </source>
</evidence>
<comment type="caution">
    <text evidence="1">The sequence shown here is derived from an EMBL/GenBank/DDBJ whole genome shotgun (WGS) entry which is preliminary data.</text>
</comment>
<keyword evidence="2" id="KW-1185">Reference proteome</keyword>
<proteinExistence type="predicted"/>
<sequence>MGCGMSRYGMADRLDFHPIRRKLDNLRRSDRLVVTIDDTPSTKLLLRDGEDHAVSNCDNSRKSISSPHEEALKGPSLEHKESLKIAGGDNTKKKSGGEEKENEVKAKNEEVVAAERDDNKDNDGKEEESDYDDEEGRLSDYDGSALWIDSPSFREYCTHDCDSDDSSKDDGNSDGEKKEIKIKEDKCNSSPNSNEGAVTKPKRKGRKGRRFRKVFPMGKPSAMKNLLHVASCYNPNAASAARDHKVGKQIEKTF</sequence>
<organism evidence="1 2">
    <name type="scientific">Rhododendron molle</name>
    <name type="common">Chinese azalea</name>
    <name type="synonym">Azalea mollis</name>
    <dbReference type="NCBI Taxonomy" id="49168"/>
    <lineage>
        <taxon>Eukaryota</taxon>
        <taxon>Viridiplantae</taxon>
        <taxon>Streptophyta</taxon>
        <taxon>Embryophyta</taxon>
        <taxon>Tracheophyta</taxon>
        <taxon>Spermatophyta</taxon>
        <taxon>Magnoliopsida</taxon>
        <taxon>eudicotyledons</taxon>
        <taxon>Gunneridae</taxon>
        <taxon>Pentapetalae</taxon>
        <taxon>asterids</taxon>
        <taxon>Ericales</taxon>
        <taxon>Ericaceae</taxon>
        <taxon>Ericoideae</taxon>
        <taxon>Rhodoreae</taxon>
        <taxon>Rhododendron</taxon>
    </lineage>
</organism>